<keyword evidence="2" id="KW-1185">Reference proteome</keyword>
<protein>
    <submittedName>
        <fullName evidence="1">Uncharacterized protein</fullName>
    </submittedName>
</protein>
<comment type="caution">
    <text evidence="1">The sequence shown here is derived from an EMBL/GenBank/DDBJ whole genome shotgun (WGS) entry which is preliminary data.</text>
</comment>
<evidence type="ECO:0000313" key="1">
    <source>
        <dbReference type="EMBL" id="KAG8001686.1"/>
    </source>
</evidence>
<dbReference type="Proteomes" id="UP000805704">
    <property type="component" value="Chromosome 6"/>
</dbReference>
<dbReference type="EMBL" id="CM024794">
    <property type="protein sequence ID" value="KAG8001686.1"/>
    <property type="molecule type" value="Genomic_DNA"/>
</dbReference>
<accession>A0ACB7ELH0</accession>
<name>A0ACB7ELH0_NIBAL</name>
<sequence>MLTGWLALASVHLCLVCQLPAVLPGPNLCSHDLHTNVQTLISSSDVTLLDSKLYTPTIDDYKKCPRSTMKCFAEEMKVLIVEWETIPYKGINLSHRLNKLVKKLNQVRRKETRSVIIVNSSGRKMQKSSSEVFRMQFRR</sequence>
<proteinExistence type="predicted"/>
<evidence type="ECO:0000313" key="2">
    <source>
        <dbReference type="Proteomes" id="UP000805704"/>
    </source>
</evidence>
<reference evidence="1" key="1">
    <citation type="submission" date="2020-04" db="EMBL/GenBank/DDBJ databases">
        <title>A chromosome-scale assembly and high-density genetic map of the yellow drum (Nibea albiflora) genome.</title>
        <authorList>
            <person name="Xu D."/>
            <person name="Zhang W."/>
            <person name="Chen R."/>
            <person name="Tan P."/>
            <person name="Wang L."/>
            <person name="Song H."/>
            <person name="Tian L."/>
            <person name="Zhu Q."/>
            <person name="Wang B."/>
        </authorList>
    </citation>
    <scope>NUCLEOTIDE SEQUENCE</scope>
    <source>
        <strain evidence="1">ZJHYS-2018</strain>
    </source>
</reference>
<organism evidence="1 2">
    <name type="scientific">Nibea albiflora</name>
    <name type="common">Yellow drum</name>
    <name type="synonym">Corvina albiflora</name>
    <dbReference type="NCBI Taxonomy" id="240163"/>
    <lineage>
        <taxon>Eukaryota</taxon>
        <taxon>Metazoa</taxon>
        <taxon>Chordata</taxon>
        <taxon>Craniata</taxon>
        <taxon>Vertebrata</taxon>
        <taxon>Euteleostomi</taxon>
        <taxon>Actinopterygii</taxon>
        <taxon>Neopterygii</taxon>
        <taxon>Teleostei</taxon>
        <taxon>Neoteleostei</taxon>
        <taxon>Acanthomorphata</taxon>
        <taxon>Eupercaria</taxon>
        <taxon>Sciaenidae</taxon>
        <taxon>Nibea</taxon>
    </lineage>
</organism>
<gene>
    <name evidence="1" type="ORF">GBF38_002672</name>
</gene>